<feature type="transmembrane region" description="Helical" evidence="2">
    <location>
        <begin position="93"/>
        <end position="120"/>
    </location>
</feature>
<dbReference type="Proteomes" id="UP001597100">
    <property type="component" value="Unassembled WGS sequence"/>
</dbReference>
<gene>
    <name evidence="4" type="ORF">ACFQ1G_12600</name>
</gene>
<organism evidence="4 5">
    <name type="scientific">Salinimicrobium gaetbulicola</name>
    <dbReference type="NCBI Taxonomy" id="999702"/>
    <lineage>
        <taxon>Bacteria</taxon>
        <taxon>Pseudomonadati</taxon>
        <taxon>Bacteroidota</taxon>
        <taxon>Flavobacteriia</taxon>
        <taxon>Flavobacteriales</taxon>
        <taxon>Flavobacteriaceae</taxon>
        <taxon>Salinimicrobium</taxon>
    </lineage>
</organism>
<keyword evidence="4" id="KW-0808">Transferase</keyword>
<dbReference type="RefSeq" id="WP_380740084.1">
    <property type="nucleotide sequence ID" value="NZ_JBHTJP010000035.1"/>
</dbReference>
<protein>
    <submittedName>
        <fullName evidence="4">Histidine kinase</fullName>
    </submittedName>
</protein>
<feature type="domain" description="Signal transduction histidine kinase internal region" evidence="3">
    <location>
        <begin position="185"/>
        <end position="262"/>
    </location>
</feature>
<dbReference type="InterPro" id="IPR050640">
    <property type="entry name" value="Bact_2-comp_sensor_kinase"/>
</dbReference>
<keyword evidence="2" id="KW-0472">Membrane</keyword>
<reference evidence="5" key="1">
    <citation type="journal article" date="2019" name="Int. J. Syst. Evol. Microbiol.">
        <title>The Global Catalogue of Microorganisms (GCM) 10K type strain sequencing project: providing services to taxonomists for standard genome sequencing and annotation.</title>
        <authorList>
            <consortium name="The Broad Institute Genomics Platform"/>
            <consortium name="The Broad Institute Genome Sequencing Center for Infectious Disease"/>
            <person name="Wu L."/>
            <person name="Ma J."/>
        </authorList>
    </citation>
    <scope>NUCLEOTIDE SEQUENCE [LARGE SCALE GENOMIC DNA]</scope>
    <source>
        <strain evidence="5">CCUG 60898</strain>
    </source>
</reference>
<feature type="transmembrane region" description="Helical" evidence="2">
    <location>
        <begin position="26"/>
        <end position="43"/>
    </location>
</feature>
<name>A0ABW3IHT4_9FLAO</name>
<keyword evidence="4" id="KW-0418">Kinase</keyword>
<evidence type="ECO:0000256" key="2">
    <source>
        <dbReference type="SAM" id="Phobius"/>
    </source>
</evidence>
<dbReference type="Pfam" id="PF06580">
    <property type="entry name" value="His_kinase"/>
    <property type="match status" value="1"/>
</dbReference>
<feature type="coiled-coil region" evidence="1">
    <location>
        <begin position="160"/>
        <end position="222"/>
    </location>
</feature>
<keyword evidence="2" id="KW-1133">Transmembrane helix</keyword>
<evidence type="ECO:0000259" key="3">
    <source>
        <dbReference type="Pfam" id="PF06580"/>
    </source>
</evidence>
<evidence type="ECO:0000313" key="4">
    <source>
        <dbReference type="EMBL" id="MFD0977636.1"/>
    </source>
</evidence>
<dbReference type="EMBL" id="JBHTJP010000035">
    <property type="protein sequence ID" value="MFD0977636.1"/>
    <property type="molecule type" value="Genomic_DNA"/>
</dbReference>
<proteinExistence type="predicted"/>
<dbReference type="PANTHER" id="PTHR34220:SF7">
    <property type="entry name" value="SENSOR HISTIDINE KINASE YPDA"/>
    <property type="match status" value="1"/>
</dbReference>
<comment type="caution">
    <text evidence="4">The sequence shown here is derived from an EMBL/GenBank/DDBJ whole genome shotgun (WGS) entry which is preliminary data.</text>
</comment>
<dbReference type="GO" id="GO:0016301">
    <property type="term" value="F:kinase activity"/>
    <property type="evidence" value="ECO:0007669"/>
    <property type="project" value="UniProtKB-KW"/>
</dbReference>
<feature type="transmembrane region" description="Helical" evidence="2">
    <location>
        <begin position="140"/>
        <end position="158"/>
    </location>
</feature>
<accession>A0ABW3IHT4</accession>
<dbReference type="PANTHER" id="PTHR34220">
    <property type="entry name" value="SENSOR HISTIDINE KINASE YPDA"/>
    <property type="match status" value="1"/>
</dbReference>
<dbReference type="InterPro" id="IPR010559">
    <property type="entry name" value="Sig_transdc_His_kin_internal"/>
</dbReference>
<keyword evidence="2" id="KW-0812">Transmembrane</keyword>
<evidence type="ECO:0000313" key="5">
    <source>
        <dbReference type="Proteomes" id="UP001597100"/>
    </source>
</evidence>
<sequence>MQTLDQNKLKQKRVLKITSLSWPKKLFFAAILTVAIEWIFIYLKFGEIFRPLTWDLGLELLFSYAYFVSLVWIYPHISAFIQSEKVYRLKTKFINVIEGVSVVLATLLLTLATKLLPIWLILLVLNEIYGINAYFDEEAVRRNVVLHAILGLFFYYFVERERIKKQIHAEQLHYAQLQREEFRGQLKNLEDQVNPGFLFRSLETLEELIKKNEQEATNYLNDLSFLYRSFLNQKEQLITLKEEVNVAKAYCGLLKSHYRDRISMQFDISNGFLNYQIPPGSLYFVLDRMISSNAADKSLDIHIETSSGILIIWTTKTGLFSEDALTVIKEKYRILSVESIEVIQTENEFKVHLPLLQIENEVPERK</sequence>
<keyword evidence="5" id="KW-1185">Reference proteome</keyword>
<feature type="transmembrane region" description="Helical" evidence="2">
    <location>
        <begin position="63"/>
        <end position="81"/>
    </location>
</feature>
<keyword evidence="1" id="KW-0175">Coiled coil</keyword>
<evidence type="ECO:0000256" key="1">
    <source>
        <dbReference type="SAM" id="Coils"/>
    </source>
</evidence>